<dbReference type="Proteomes" id="UP000309340">
    <property type="component" value="Unassembled WGS sequence"/>
</dbReference>
<feature type="compositionally biased region" description="Low complexity" evidence="1">
    <location>
        <begin position="31"/>
        <end position="56"/>
    </location>
</feature>
<evidence type="ECO:0000313" key="3">
    <source>
        <dbReference type="Proteomes" id="UP000309340"/>
    </source>
</evidence>
<evidence type="ECO:0000313" key="2">
    <source>
        <dbReference type="EMBL" id="TKA77521.1"/>
    </source>
</evidence>
<dbReference type="AlphaFoldDB" id="A0A4U0XLZ0"/>
<gene>
    <name evidence="2" type="ORF">B0A55_02255</name>
</gene>
<keyword evidence="3" id="KW-1185">Reference proteome</keyword>
<feature type="region of interest" description="Disordered" evidence="1">
    <location>
        <begin position="1"/>
        <end position="70"/>
    </location>
</feature>
<organism evidence="2 3">
    <name type="scientific">Friedmanniomyces simplex</name>
    <dbReference type="NCBI Taxonomy" id="329884"/>
    <lineage>
        <taxon>Eukaryota</taxon>
        <taxon>Fungi</taxon>
        <taxon>Dikarya</taxon>
        <taxon>Ascomycota</taxon>
        <taxon>Pezizomycotina</taxon>
        <taxon>Dothideomycetes</taxon>
        <taxon>Dothideomycetidae</taxon>
        <taxon>Mycosphaerellales</taxon>
        <taxon>Teratosphaeriaceae</taxon>
        <taxon>Friedmanniomyces</taxon>
    </lineage>
</organism>
<feature type="non-terminal residue" evidence="2">
    <location>
        <position position="70"/>
    </location>
</feature>
<name>A0A4U0XLZ0_9PEZI</name>
<dbReference type="EMBL" id="NAJQ01000135">
    <property type="protein sequence ID" value="TKA77521.1"/>
    <property type="molecule type" value="Genomic_DNA"/>
</dbReference>
<sequence>MSGPEPDGYFPPMQQPKHIPTPQSGTPQKMQGYGQPGQQDAAGGLGQQMGQMNLDGSAPMPARKKKDRHA</sequence>
<comment type="caution">
    <text evidence="2">The sequence shown here is derived from an EMBL/GenBank/DDBJ whole genome shotgun (WGS) entry which is preliminary data.</text>
</comment>
<reference evidence="2 3" key="1">
    <citation type="submission" date="2017-03" db="EMBL/GenBank/DDBJ databases">
        <title>Genomes of endolithic fungi from Antarctica.</title>
        <authorList>
            <person name="Coleine C."/>
            <person name="Masonjones S."/>
            <person name="Stajich J.E."/>
        </authorList>
    </citation>
    <scope>NUCLEOTIDE SEQUENCE [LARGE SCALE GENOMIC DNA]</scope>
    <source>
        <strain evidence="2 3">CCFEE 5184</strain>
    </source>
</reference>
<evidence type="ECO:0000256" key="1">
    <source>
        <dbReference type="SAM" id="MobiDB-lite"/>
    </source>
</evidence>
<protein>
    <submittedName>
        <fullName evidence="2">Uncharacterized protein</fullName>
    </submittedName>
</protein>
<proteinExistence type="predicted"/>
<accession>A0A4U0XLZ0</accession>